<evidence type="ECO:0000313" key="2">
    <source>
        <dbReference type="EMBL" id="CAB4323777.1"/>
    </source>
</evidence>
<dbReference type="Gene3D" id="3.40.50.720">
    <property type="entry name" value="NAD(P)-binding Rossmann-like Domain"/>
    <property type="match status" value="1"/>
</dbReference>
<dbReference type="PRINTS" id="PR00081">
    <property type="entry name" value="GDHRDH"/>
</dbReference>
<dbReference type="AlphaFoldDB" id="A0A6J7KJT1"/>
<comment type="similarity">
    <text evidence="1">Belongs to the short-chain dehydrogenases/reductases (SDR) family.</text>
</comment>
<evidence type="ECO:0000256" key="1">
    <source>
        <dbReference type="ARBA" id="ARBA00006484"/>
    </source>
</evidence>
<dbReference type="EMBL" id="CAFBNC010000167">
    <property type="protein sequence ID" value="CAB4955917.1"/>
    <property type="molecule type" value="Genomic_DNA"/>
</dbReference>
<organism evidence="3">
    <name type="scientific">freshwater metagenome</name>
    <dbReference type="NCBI Taxonomy" id="449393"/>
    <lineage>
        <taxon>unclassified sequences</taxon>
        <taxon>metagenomes</taxon>
        <taxon>ecological metagenomes</taxon>
    </lineage>
</organism>
<protein>
    <submittedName>
        <fullName evidence="3">Unannotated protein</fullName>
    </submittedName>
</protein>
<reference evidence="3" key="1">
    <citation type="submission" date="2020-05" db="EMBL/GenBank/DDBJ databases">
        <authorList>
            <person name="Chiriac C."/>
            <person name="Salcher M."/>
            <person name="Ghai R."/>
            <person name="Kavagutti S V."/>
        </authorList>
    </citation>
    <scope>NUCLEOTIDE SEQUENCE</scope>
</reference>
<sequence>MAVAVITGAGQGLGRADALRLASDGFDVMCLDLNLDAASETAELCGGTAFACDVTDRDAVMAVAEQIPSCSALVNNAGIWNFPSILDVTEQQLQSVIEVNIKGIVWCCQAFVPKMRASGGGSIVNMSSGAAWTNSPNVGIYPATKAAVESLTKTLALELGRDNIRTNAIGPGLIVSDGTAANFQGDRAAERAKGVPMGRVGAPADIADVVSFLCGNDSRYVNGQIIYVDGGITAGAMAR</sequence>
<evidence type="ECO:0000313" key="3">
    <source>
        <dbReference type="EMBL" id="CAB4955917.1"/>
    </source>
</evidence>
<proteinExistence type="inferred from homology"/>
<dbReference type="PROSITE" id="PS00061">
    <property type="entry name" value="ADH_SHORT"/>
    <property type="match status" value="1"/>
</dbReference>
<name>A0A6J7KJT1_9ZZZZ</name>
<dbReference type="Pfam" id="PF13561">
    <property type="entry name" value="adh_short_C2"/>
    <property type="match status" value="1"/>
</dbReference>
<dbReference type="InterPro" id="IPR020904">
    <property type="entry name" value="Sc_DH/Rdtase_CS"/>
</dbReference>
<dbReference type="CDD" id="cd05233">
    <property type="entry name" value="SDR_c"/>
    <property type="match status" value="1"/>
</dbReference>
<dbReference type="PANTHER" id="PTHR42760">
    <property type="entry name" value="SHORT-CHAIN DEHYDROGENASES/REDUCTASES FAMILY MEMBER"/>
    <property type="match status" value="1"/>
</dbReference>
<dbReference type="InterPro" id="IPR036291">
    <property type="entry name" value="NAD(P)-bd_dom_sf"/>
</dbReference>
<accession>A0A6J7KJT1</accession>
<dbReference type="InterPro" id="IPR002347">
    <property type="entry name" value="SDR_fam"/>
</dbReference>
<dbReference type="GO" id="GO:0016616">
    <property type="term" value="F:oxidoreductase activity, acting on the CH-OH group of donors, NAD or NADP as acceptor"/>
    <property type="evidence" value="ECO:0007669"/>
    <property type="project" value="TreeGrafter"/>
</dbReference>
<dbReference type="PRINTS" id="PR00080">
    <property type="entry name" value="SDRFAMILY"/>
</dbReference>
<dbReference type="SUPFAM" id="SSF51735">
    <property type="entry name" value="NAD(P)-binding Rossmann-fold domains"/>
    <property type="match status" value="1"/>
</dbReference>
<dbReference type="FunFam" id="3.40.50.720:FF:000084">
    <property type="entry name" value="Short-chain dehydrogenase reductase"/>
    <property type="match status" value="1"/>
</dbReference>
<dbReference type="EMBL" id="CAEMXZ010000071">
    <property type="protein sequence ID" value="CAB4323777.1"/>
    <property type="molecule type" value="Genomic_DNA"/>
</dbReference>
<gene>
    <name evidence="2" type="ORF">UFOPK1392_01537</name>
    <name evidence="3" type="ORF">UFOPK3733_02158</name>
</gene>